<dbReference type="PRINTS" id="PR00237">
    <property type="entry name" value="GPCRRHODOPSN"/>
</dbReference>
<gene>
    <name evidence="15" type="primary">LOC106807960</name>
</gene>
<name>A0ABM1E1A1_PRICU</name>
<keyword evidence="2" id="KW-1003">Cell membrane</keyword>
<evidence type="ECO:0000313" key="15">
    <source>
        <dbReference type="RefSeq" id="XP_014665972.1"/>
    </source>
</evidence>
<evidence type="ECO:0000256" key="2">
    <source>
        <dbReference type="ARBA" id="ARBA00022475"/>
    </source>
</evidence>
<dbReference type="Pfam" id="PF00001">
    <property type="entry name" value="7tm_1"/>
    <property type="match status" value="1"/>
</dbReference>
<dbReference type="GeneID" id="106807960"/>
<evidence type="ECO:0000256" key="12">
    <source>
        <dbReference type="SAM" id="Phobius"/>
    </source>
</evidence>
<comment type="similarity">
    <text evidence="10">Belongs to the G-protein coupled receptor 1 family.</text>
</comment>
<evidence type="ECO:0000256" key="11">
    <source>
        <dbReference type="SAM" id="MobiDB-lite"/>
    </source>
</evidence>
<keyword evidence="8" id="KW-0325">Glycoprotein</keyword>
<evidence type="ECO:0000256" key="7">
    <source>
        <dbReference type="ARBA" id="ARBA00023170"/>
    </source>
</evidence>
<evidence type="ECO:0000256" key="9">
    <source>
        <dbReference type="ARBA" id="ARBA00023224"/>
    </source>
</evidence>
<evidence type="ECO:0000259" key="13">
    <source>
        <dbReference type="PROSITE" id="PS50262"/>
    </source>
</evidence>
<feature type="transmembrane region" description="Helical" evidence="12">
    <location>
        <begin position="92"/>
        <end position="122"/>
    </location>
</feature>
<keyword evidence="3 10" id="KW-0812">Transmembrane</keyword>
<feature type="transmembrane region" description="Helical" evidence="12">
    <location>
        <begin position="50"/>
        <end position="80"/>
    </location>
</feature>
<evidence type="ECO:0000256" key="10">
    <source>
        <dbReference type="RuleBase" id="RU000688"/>
    </source>
</evidence>
<feature type="transmembrane region" description="Helical" evidence="12">
    <location>
        <begin position="390"/>
        <end position="411"/>
    </location>
</feature>
<dbReference type="SUPFAM" id="SSF81321">
    <property type="entry name" value="Family A G protein-coupled receptor-like"/>
    <property type="match status" value="1"/>
</dbReference>
<dbReference type="PANTHER" id="PTHR24248">
    <property type="entry name" value="ADRENERGIC RECEPTOR-RELATED G-PROTEIN COUPLED RECEPTOR"/>
    <property type="match status" value="1"/>
</dbReference>
<evidence type="ECO:0000313" key="14">
    <source>
        <dbReference type="Proteomes" id="UP000695022"/>
    </source>
</evidence>
<keyword evidence="4 12" id="KW-1133">Transmembrane helix</keyword>
<dbReference type="Gene3D" id="1.20.1070.10">
    <property type="entry name" value="Rhodopsin 7-helix transmembrane proteins"/>
    <property type="match status" value="1"/>
</dbReference>
<evidence type="ECO:0000256" key="1">
    <source>
        <dbReference type="ARBA" id="ARBA00004651"/>
    </source>
</evidence>
<sequence>MVLRPLVVNASGSPAIAAAAAATAAAATVSNGSNSQLPPHENATGEPAVSIPASVFVAIFLSLIIVMTIAGNVLVVLSVFTYKPLRQVQNFFIVSLAVADMLVAALVMPFNVVYSIAGYWVFGDVFCYMWLTCDVLCCTASILNLCAIALDRYYAIHDPLNYAQKRTKRRVLTIIFFVWFISSLISVPPLIGWNDWSEEAQVSVLEECKLTEERGYIIYSSSGSFYIPLIIMATVYVKIFLATRRRLREKRKVAKQVYSNTPMSRPIKSEVDPSSSDPPSETLGGETAADTNASDLTMRFPAEFCATPGEKLPLQALQEPLKPPTPLTPPPPTSKPTTRKAASGRNGAHAAKNGDRQTNAKKPAKSHFYGFLEEKQKISLSKERRAAKTLGIIMGVFVLCWLPFFLMYVILPFCAGCQPQVAVINFITWLGYVNSALNPVIYTIFNIDFRRAFQKLLSVKC</sequence>
<dbReference type="PANTHER" id="PTHR24248:SF174">
    <property type="entry name" value="TYRAMINE_OCTOPAMINE RECEPTOR"/>
    <property type="match status" value="1"/>
</dbReference>
<protein>
    <submittedName>
        <fullName evidence="15">Tyramine/octopamine receptor-like</fullName>
    </submittedName>
</protein>
<comment type="subcellular location">
    <subcellularLocation>
        <location evidence="1">Cell membrane</location>
        <topology evidence="1">Multi-pass membrane protein</topology>
    </subcellularLocation>
</comment>
<dbReference type="PROSITE" id="PS50262">
    <property type="entry name" value="G_PROTEIN_RECEP_F1_2"/>
    <property type="match status" value="1"/>
</dbReference>
<keyword evidence="14" id="KW-1185">Reference proteome</keyword>
<keyword evidence="5 10" id="KW-0297">G-protein coupled receptor</keyword>
<dbReference type="RefSeq" id="XP_014665972.1">
    <property type="nucleotide sequence ID" value="XM_014810486.1"/>
</dbReference>
<dbReference type="InterPro" id="IPR002002">
    <property type="entry name" value="Octopmn_rcpt"/>
</dbReference>
<feature type="compositionally biased region" description="Pro residues" evidence="11">
    <location>
        <begin position="321"/>
        <end position="334"/>
    </location>
</feature>
<evidence type="ECO:0000256" key="6">
    <source>
        <dbReference type="ARBA" id="ARBA00023136"/>
    </source>
</evidence>
<reference evidence="15" key="1">
    <citation type="submission" date="2025-08" db="UniProtKB">
        <authorList>
            <consortium name="RefSeq"/>
        </authorList>
    </citation>
    <scope>IDENTIFICATION</scope>
</reference>
<dbReference type="InterPro" id="IPR000276">
    <property type="entry name" value="GPCR_Rhodpsn"/>
</dbReference>
<proteinExistence type="inferred from homology"/>
<evidence type="ECO:0000256" key="8">
    <source>
        <dbReference type="ARBA" id="ARBA00023180"/>
    </source>
</evidence>
<evidence type="ECO:0000256" key="4">
    <source>
        <dbReference type="ARBA" id="ARBA00022989"/>
    </source>
</evidence>
<dbReference type="PROSITE" id="PS00237">
    <property type="entry name" value="G_PROTEIN_RECEP_F1_1"/>
    <property type="match status" value="1"/>
</dbReference>
<feature type="transmembrane region" description="Helical" evidence="12">
    <location>
        <begin position="423"/>
        <end position="445"/>
    </location>
</feature>
<feature type="transmembrane region" description="Helical" evidence="12">
    <location>
        <begin position="225"/>
        <end position="242"/>
    </location>
</feature>
<dbReference type="SMART" id="SM01381">
    <property type="entry name" value="7TM_GPCR_Srsx"/>
    <property type="match status" value="1"/>
</dbReference>
<feature type="transmembrane region" description="Helical" evidence="12">
    <location>
        <begin position="128"/>
        <end position="150"/>
    </location>
</feature>
<feature type="transmembrane region" description="Helical" evidence="12">
    <location>
        <begin position="171"/>
        <end position="191"/>
    </location>
</feature>
<feature type="region of interest" description="Disordered" evidence="11">
    <location>
        <begin position="319"/>
        <end position="361"/>
    </location>
</feature>
<keyword evidence="9 10" id="KW-0807">Transducer</keyword>
<dbReference type="CDD" id="cd15060">
    <property type="entry name" value="7tmA_tyramine_octopamine_R-like"/>
    <property type="match status" value="1"/>
</dbReference>
<dbReference type="InterPro" id="IPR017452">
    <property type="entry name" value="GPCR_Rhodpsn_7TM"/>
</dbReference>
<organism evidence="14 15">
    <name type="scientific">Priapulus caudatus</name>
    <name type="common">Priapulid worm</name>
    <dbReference type="NCBI Taxonomy" id="37621"/>
    <lineage>
        <taxon>Eukaryota</taxon>
        <taxon>Metazoa</taxon>
        <taxon>Ecdysozoa</taxon>
        <taxon>Scalidophora</taxon>
        <taxon>Priapulida</taxon>
        <taxon>Priapulimorpha</taxon>
        <taxon>Priapulimorphida</taxon>
        <taxon>Priapulidae</taxon>
        <taxon>Priapulus</taxon>
    </lineage>
</organism>
<dbReference type="Proteomes" id="UP000695022">
    <property type="component" value="Unplaced"/>
</dbReference>
<keyword evidence="7 10" id="KW-0675">Receptor</keyword>
<feature type="domain" description="G-protein coupled receptors family 1 profile" evidence="13">
    <location>
        <begin position="71"/>
        <end position="442"/>
    </location>
</feature>
<accession>A0ABM1E1A1</accession>
<evidence type="ECO:0000256" key="3">
    <source>
        <dbReference type="ARBA" id="ARBA00022692"/>
    </source>
</evidence>
<keyword evidence="6 12" id="KW-0472">Membrane</keyword>
<dbReference type="PRINTS" id="PR00664">
    <property type="entry name" value="OCTOPAMINER"/>
</dbReference>
<evidence type="ECO:0000256" key="5">
    <source>
        <dbReference type="ARBA" id="ARBA00023040"/>
    </source>
</evidence>
<feature type="region of interest" description="Disordered" evidence="11">
    <location>
        <begin position="252"/>
        <end position="292"/>
    </location>
</feature>